<evidence type="ECO:0000256" key="1">
    <source>
        <dbReference type="ARBA" id="ARBA00004141"/>
    </source>
</evidence>
<evidence type="ECO:0000313" key="7">
    <source>
        <dbReference type="EMBL" id="GMT07064.1"/>
    </source>
</evidence>
<dbReference type="InterPro" id="IPR000344">
    <property type="entry name" value="7TM_GPCR_serpentine_rcpt_Sra"/>
</dbReference>
<dbReference type="InterPro" id="IPR051080">
    <property type="entry name" value="Nematode_rcpt-like_serp_alpha"/>
</dbReference>
<evidence type="ECO:0000256" key="6">
    <source>
        <dbReference type="SAM" id="Phobius"/>
    </source>
</evidence>
<feature type="transmembrane region" description="Helical" evidence="6">
    <location>
        <begin position="45"/>
        <end position="68"/>
    </location>
</feature>
<keyword evidence="3 6" id="KW-1133">Transmembrane helix</keyword>
<dbReference type="EMBL" id="BTSX01000006">
    <property type="protein sequence ID" value="GMT07064.1"/>
    <property type="molecule type" value="Genomic_DNA"/>
</dbReference>
<feature type="transmembrane region" description="Helical" evidence="6">
    <location>
        <begin position="80"/>
        <end position="104"/>
    </location>
</feature>
<feature type="non-terminal residue" evidence="7">
    <location>
        <position position="139"/>
    </location>
</feature>
<evidence type="ECO:0000313" key="8">
    <source>
        <dbReference type="Proteomes" id="UP001432027"/>
    </source>
</evidence>
<dbReference type="PANTHER" id="PTHR31357">
    <property type="entry name" value="SERPENTINE RECEPTOR CLASS ALPHA-10"/>
    <property type="match status" value="1"/>
</dbReference>
<comment type="subcellular location">
    <subcellularLocation>
        <location evidence="1">Membrane</location>
        <topology evidence="1">Multi-pass membrane protein</topology>
    </subcellularLocation>
</comment>
<dbReference type="Pfam" id="PF02117">
    <property type="entry name" value="7TM_GPCR_Sra"/>
    <property type="match status" value="1"/>
</dbReference>
<organism evidence="7 8">
    <name type="scientific">Pristionchus entomophagus</name>
    <dbReference type="NCBI Taxonomy" id="358040"/>
    <lineage>
        <taxon>Eukaryota</taxon>
        <taxon>Metazoa</taxon>
        <taxon>Ecdysozoa</taxon>
        <taxon>Nematoda</taxon>
        <taxon>Chromadorea</taxon>
        <taxon>Rhabditida</taxon>
        <taxon>Rhabditina</taxon>
        <taxon>Diplogasteromorpha</taxon>
        <taxon>Diplogasteroidea</taxon>
        <taxon>Neodiplogasteridae</taxon>
        <taxon>Pristionchus</taxon>
    </lineage>
</organism>
<comment type="caution">
    <text evidence="7">The sequence shown here is derived from an EMBL/GenBank/DDBJ whole genome shotgun (WGS) entry which is preliminary data.</text>
</comment>
<proteinExistence type="inferred from homology"/>
<evidence type="ECO:0000256" key="3">
    <source>
        <dbReference type="ARBA" id="ARBA00022989"/>
    </source>
</evidence>
<keyword evidence="8" id="KW-1185">Reference proteome</keyword>
<dbReference type="AlphaFoldDB" id="A0AAV5UL41"/>
<dbReference type="GO" id="GO:0016020">
    <property type="term" value="C:membrane"/>
    <property type="evidence" value="ECO:0007669"/>
    <property type="project" value="UniProtKB-SubCell"/>
</dbReference>
<protein>
    <recommendedName>
        <fullName evidence="9">G protein-coupled receptor</fullName>
    </recommendedName>
</protein>
<keyword evidence="2 6" id="KW-0812">Transmembrane</keyword>
<comment type="similarity">
    <text evidence="5">Belongs to the nematode receptor-like protein sra family.</text>
</comment>
<evidence type="ECO:0008006" key="9">
    <source>
        <dbReference type="Google" id="ProtNLM"/>
    </source>
</evidence>
<keyword evidence="4 6" id="KW-0472">Membrane</keyword>
<dbReference type="GO" id="GO:0004984">
    <property type="term" value="F:olfactory receptor activity"/>
    <property type="evidence" value="ECO:0007669"/>
    <property type="project" value="TreeGrafter"/>
</dbReference>
<dbReference type="Proteomes" id="UP001432027">
    <property type="component" value="Unassembled WGS sequence"/>
</dbReference>
<evidence type="ECO:0000256" key="4">
    <source>
        <dbReference type="ARBA" id="ARBA00023136"/>
    </source>
</evidence>
<gene>
    <name evidence="7" type="ORF">PENTCL1PPCAC_29238</name>
</gene>
<name>A0AAV5UL41_9BILA</name>
<dbReference type="GO" id="GO:0004930">
    <property type="term" value="F:G protein-coupled receptor activity"/>
    <property type="evidence" value="ECO:0007669"/>
    <property type="project" value="InterPro"/>
</dbReference>
<sequence>MLVLDVLNLLASFSLWRYNKYKFHSRSSYRLEDTYRNRQNALTTFNFLPIKLIHAIVYCSLFVVYVLGANLKRERTDGEYLFINVVTNIFPYYVLACPLILTILMHRDRINRKNDVKGMIKQEEFQQYFQALARQWNSE</sequence>
<evidence type="ECO:0000256" key="2">
    <source>
        <dbReference type="ARBA" id="ARBA00022692"/>
    </source>
</evidence>
<evidence type="ECO:0000256" key="5">
    <source>
        <dbReference type="ARBA" id="ARBA00037994"/>
    </source>
</evidence>
<reference evidence="7" key="1">
    <citation type="submission" date="2023-10" db="EMBL/GenBank/DDBJ databases">
        <title>Genome assembly of Pristionchus species.</title>
        <authorList>
            <person name="Yoshida K."/>
            <person name="Sommer R.J."/>
        </authorList>
    </citation>
    <scope>NUCLEOTIDE SEQUENCE</scope>
    <source>
        <strain evidence="7">RS0144</strain>
    </source>
</reference>
<dbReference type="PANTHER" id="PTHR31357:SF5">
    <property type="entry name" value="SERPENTINE RECEPTOR CLASS ALPHA-1-RELATED"/>
    <property type="match status" value="1"/>
</dbReference>
<accession>A0AAV5UL41</accession>